<dbReference type="PROSITE" id="PS51420">
    <property type="entry name" value="RHO"/>
    <property type="match status" value="1"/>
</dbReference>
<dbReference type="CDD" id="cd00154">
    <property type="entry name" value="Rab"/>
    <property type="match status" value="1"/>
</dbReference>
<dbReference type="InterPro" id="IPR027417">
    <property type="entry name" value="P-loop_NTPase"/>
</dbReference>
<dbReference type="PROSITE" id="PS51421">
    <property type="entry name" value="RAS"/>
    <property type="match status" value="1"/>
</dbReference>
<dbReference type="SUPFAM" id="SSF52540">
    <property type="entry name" value="P-loop containing nucleoside triphosphate hydrolases"/>
    <property type="match status" value="1"/>
</dbReference>
<proteinExistence type="predicted"/>
<dbReference type="InterPro" id="IPR005225">
    <property type="entry name" value="Small_GTP-bd"/>
</dbReference>
<evidence type="ECO:0000256" key="1">
    <source>
        <dbReference type="ARBA" id="ARBA00022741"/>
    </source>
</evidence>
<keyword evidence="1" id="KW-0547">Nucleotide-binding</keyword>
<dbReference type="Gene3D" id="3.40.50.300">
    <property type="entry name" value="P-loop containing nucleotide triphosphate hydrolases"/>
    <property type="match status" value="1"/>
</dbReference>
<dbReference type="PROSITE" id="PS51419">
    <property type="entry name" value="RAB"/>
    <property type="match status" value="1"/>
</dbReference>
<dbReference type="SMART" id="SM00173">
    <property type="entry name" value="RAS"/>
    <property type="match status" value="1"/>
</dbReference>
<dbReference type="EMBL" id="GDID01004180">
    <property type="protein sequence ID" value="JAP92426.1"/>
    <property type="molecule type" value="Transcribed_RNA"/>
</dbReference>
<feature type="non-terminal residue" evidence="2">
    <location>
        <position position="1"/>
    </location>
</feature>
<dbReference type="PRINTS" id="PR00449">
    <property type="entry name" value="RASTRNSFRMNG"/>
</dbReference>
<dbReference type="FunFam" id="3.40.50.300:FF:001204">
    <property type="entry name" value="Small GTP-binding protein, putative"/>
    <property type="match status" value="1"/>
</dbReference>
<dbReference type="AlphaFoldDB" id="A0A146KA97"/>
<dbReference type="InterPro" id="IPR001806">
    <property type="entry name" value="Small_GTPase"/>
</dbReference>
<sequence length="176" mass="19977">GNKAAGKTSIIRRLCQNTFEQDCISTVNASFQTKNFEIDKKNITLSIWDTAGQEKFNSISAIYFRNSQFALIIFDVTDDNPFDDIDKWIDMAKKRSETNTNIILVGNKIDRPKQFDVDKLSQFAKENNYQYYETSAKTGEGIEALFDEIAKNAAKLEITGHAFENIDFGNEKKGCC</sequence>
<accession>A0A146KA97</accession>
<evidence type="ECO:0000313" key="2">
    <source>
        <dbReference type="EMBL" id="JAP92426.1"/>
    </source>
</evidence>
<dbReference type="SMART" id="SM00176">
    <property type="entry name" value="RAN"/>
    <property type="match status" value="1"/>
</dbReference>
<protein>
    <submittedName>
        <fullName evidence="2">Rab21</fullName>
    </submittedName>
</protein>
<dbReference type="PANTHER" id="PTHR47978">
    <property type="match status" value="1"/>
</dbReference>
<dbReference type="SMART" id="SM00175">
    <property type="entry name" value="RAB"/>
    <property type="match status" value="1"/>
</dbReference>
<reference evidence="2" key="1">
    <citation type="submission" date="2015-07" db="EMBL/GenBank/DDBJ databases">
        <title>Adaptation to a free-living lifestyle via gene acquisitions in the diplomonad Trepomonas sp. PC1.</title>
        <authorList>
            <person name="Xu F."/>
            <person name="Jerlstrom-Hultqvist J."/>
            <person name="Kolisko M."/>
            <person name="Simpson A.G.B."/>
            <person name="Roger A.J."/>
            <person name="Svard S.G."/>
            <person name="Andersson J.O."/>
        </authorList>
    </citation>
    <scope>NUCLEOTIDE SEQUENCE</scope>
    <source>
        <strain evidence="2">PC1</strain>
    </source>
</reference>
<dbReference type="GO" id="GO:0003924">
    <property type="term" value="F:GTPase activity"/>
    <property type="evidence" value="ECO:0007669"/>
    <property type="project" value="InterPro"/>
</dbReference>
<organism evidence="2">
    <name type="scientific">Trepomonas sp. PC1</name>
    <dbReference type="NCBI Taxonomy" id="1076344"/>
    <lineage>
        <taxon>Eukaryota</taxon>
        <taxon>Metamonada</taxon>
        <taxon>Diplomonadida</taxon>
        <taxon>Hexamitidae</taxon>
        <taxon>Hexamitinae</taxon>
        <taxon>Trepomonas</taxon>
    </lineage>
</organism>
<dbReference type="GO" id="GO:0005525">
    <property type="term" value="F:GTP binding"/>
    <property type="evidence" value="ECO:0007669"/>
    <property type="project" value="InterPro"/>
</dbReference>
<dbReference type="SMART" id="SM00174">
    <property type="entry name" value="RHO"/>
    <property type="match status" value="1"/>
</dbReference>
<name>A0A146KA97_9EUKA</name>
<gene>
    <name evidence="2" type="ORF">TPC1_15637</name>
</gene>
<dbReference type="Pfam" id="PF00071">
    <property type="entry name" value="Ras"/>
    <property type="match status" value="1"/>
</dbReference>
<dbReference type="NCBIfam" id="TIGR00231">
    <property type="entry name" value="small_GTP"/>
    <property type="match status" value="1"/>
</dbReference>